<reference evidence="1" key="1">
    <citation type="submission" date="2020-05" db="EMBL/GenBank/DDBJ databases">
        <authorList>
            <person name="Chiriac C."/>
            <person name="Salcher M."/>
            <person name="Ghai R."/>
            <person name="Kavagutti S V."/>
        </authorList>
    </citation>
    <scope>NUCLEOTIDE SEQUENCE</scope>
</reference>
<proteinExistence type="predicted"/>
<protein>
    <submittedName>
        <fullName evidence="1">Unannotated protein</fullName>
    </submittedName>
</protein>
<sequence>MSDADPTRVKVRFSLVIDEDGWPPVSSEGLWAEPLGDDQFRIDNTPWFVRNLAAEDVVTALAGSDGVLWATGRVHWSGRCTIRVIPRRDGPLVGDRQAVLDLFAPFGVSGEGIEQYGMVALDVPPDVDVPAVKAMLTAGEADGRWYFEEGCVGDTWASA</sequence>
<organism evidence="1">
    <name type="scientific">freshwater metagenome</name>
    <dbReference type="NCBI Taxonomy" id="449393"/>
    <lineage>
        <taxon>unclassified sequences</taxon>
        <taxon>metagenomes</taxon>
        <taxon>ecological metagenomes</taxon>
    </lineage>
</organism>
<name>A0A6J6FCI6_9ZZZZ</name>
<dbReference type="InterPro" id="IPR025361">
    <property type="entry name" value="DUF4265"/>
</dbReference>
<dbReference type="AlphaFoldDB" id="A0A6J6FCI6"/>
<dbReference type="EMBL" id="CAEZSR010000194">
    <property type="protein sequence ID" value="CAB4586546.1"/>
    <property type="molecule type" value="Genomic_DNA"/>
</dbReference>
<evidence type="ECO:0000313" key="1">
    <source>
        <dbReference type="EMBL" id="CAB4586546.1"/>
    </source>
</evidence>
<accession>A0A6J6FCI6</accession>
<gene>
    <name evidence="1" type="ORF">UFOPK1493_03461</name>
</gene>
<dbReference type="Pfam" id="PF14085">
    <property type="entry name" value="DUF4265"/>
    <property type="match status" value="1"/>
</dbReference>